<keyword evidence="2" id="KW-0539">Nucleus</keyword>
<keyword evidence="5" id="KW-0732">Signal</keyword>
<feature type="region of interest" description="Disordered" evidence="3">
    <location>
        <begin position="35"/>
        <end position="59"/>
    </location>
</feature>
<feature type="transmembrane region" description="Helical" evidence="4">
    <location>
        <begin position="98"/>
        <end position="119"/>
    </location>
</feature>
<evidence type="ECO:0000256" key="2">
    <source>
        <dbReference type="ARBA" id="ARBA00023242"/>
    </source>
</evidence>
<comment type="caution">
    <text evidence="6">The sequence shown here is derived from an EMBL/GenBank/DDBJ whole genome shotgun (WGS) entry which is preliminary data.</text>
</comment>
<feature type="chain" id="PRO_5035163668" description="Ubiquitin-like domain-containing protein" evidence="5">
    <location>
        <begin position="20"/>
        <end position="363"/>
    </location>
</feature>
<proteinExistence type="predicted"/>
<keyword evidence="4" id="KW-0812">Transmembrane</keyword>
<evidence type="ECO:0000256" key="3">
    <source>
        <dbReference type="SAM" id="MobiDB-lite"/>
    </source>
</evidence>
<evidence type="ECO:0008006" key="8">
    <source>
        <dbReference type="Google" id="ProtNLM"/>
    </source>
</evidence>
<protein>
    <recommendedName>
        <fullName evidence="8">Ubiquitin-like domain-containing protein</fullName>
    </recommendedName>
</protein>
<dbReference type="InterPro" id="IPR039336">
    <property type="entry name" value="Midnolin"/>
</dbReference>
<organism evidence="6 7">
    <name type="scientific">Allacma fusca</name>
    <dbReference type="NCBI Taxonomy" id="39272"/>
    <lineage>
        <taxon>Eukaryota</taxon>
        <taxon>Metazoa</taxon>
        <taxon>Ecdysozoa</taxon>
        <taxon>Arthropoda</taxon>
        <taxon>Hexapoda</taxon>
        <taxon>Collembola</taxon>
        <taxon>Symphypleona</taxon>
        <taxon>Sminthuridae</taxon>
        <taxon>Allacma</taxon>
    </lineage>
</organism>
<dbReference type="AlphaFoldDB" id="A0A8J2LLF1"/>
<keyword evidence="7" id="KW-1185">Reference proteome</keyword>
<evidence type="ECO:0000256" key="4">
    <source>
        <dbReference type="SAM" id="Phobius"/>
    </source>
</evidence>
<name>A0A8J2LLF1_9HEXA</name>
<evidence type="ECO:0000256" key="5">
    <source>
        <dbReference type="SAM" id="SignalP"/>
    </source>
</evidence>
<keyword evidence="4" id="KW-1133">Transmembrane helix</keyword>
<dbReference type="PANTHER" id="PTHR23010">
    <property type="entry name" value="MIDNOLIN"/>
    <property type="match status" value="1"/>
</dbReference>
<gene>
    <name evidence="6" type="ORF">AFUS01_LOCUS47001</name>
</gene>
<accession>A0A8J2LLF1</accession>
<dbReference type="PANTHER" id="PTHR23010:SF1">
    <property type="entry name" value="MIDNOLIN"/>
    <property type="match status" value="1"/>
</dbReference>
<evidence type="ECO:0000313" key="6">
    <source>
        <dbReference type="EMBL" id="CAG7837978.1"/>
    </source>
</evidence>
<comment type="subcellular location">
    <subcellularLocation>
        <location evidence="1">Nucleus</location>
    </subcellularLocation>
</comment>
<dbReference type="Proteomes" id="UP000708208">
    <property type="component" value="Unassembled WGS sequence"/>
</dbReference>
<feature type="signal peptide" evidence="5">
    <location>
        <begin position="1"/>
        <end position="19"/>
    </location>
</feature>
<reference evidence="6" key="1">
    <citation type="submission" date="2021-06" db="EMBL/GenBank/DDBJ databases">
        <authorList>
            <person name="Hodson N. C."/>
            <person name="Mongue J. A."/>
            <person name="Jaron S. K."/>
        </authorList>
    </citation>
    <scope>NUCLEOTIDE SEQUENCE</scope>
</reference>
<evidence type="ECO:0000256" key="1">
    <source>
        <dbReference type="ARBA" id="ARBA00004123"/>
    </source>
</evidence>
<dbReference type="EMBL" id="CAJVCH010571616">
    <property type="protein sequence ID" value="CAG7837978.1"/>
    <property type="molecule type" value="Genomic_DNA"/>
</dbReference>
<sequence length="363" mass="40737">MSRPKFFCVTLVICSAVFCETSSIFDFLRRTASSSSTTLPSSVRSDEQQHTVEYTTGPDAEYLEYTTHEPLSAKRDVSGRGGGGWGWGHGGHDSSLDLYSLLGGLSFASLLGATIVYLARRSQSTTMMMMNNSGKRRRRDLDDLDDELQGESLAEFLGRLGVHIDNPWWNREPNHKKPEETPGEPNISPFCWLKTGNHRPVPLKVSRGNYKIDPVVQFCTVGKPRGKQVVVACPACLPSKRNNIHPEEKEEEGEEEETLIIIEQFFGGFLKKKKKVVSYQKERDIALMENPSSTSTTGHHHTSNPAEICLEIAPTTGGTFDFRVKQDESIDNLKKSIAKKLKVSKEQICLLHRDRHNVPNRVY</sequence>
<evidence type="ECO:0000313" key="7">
    <source>
        <dbReference type="Proteomes" id="UP000708208"/>
    </source>
</evidence>
<dbReference type="GO" id="GO:0005634">
    <property type="term" value="C:nucleus"/>
    <property type="evidence" value="ECO:0007669"/>
    <property type="project" value="UniProtKB-SubCell"/>
</dbReference>
<keyword evidence="4" id="KW-0472">Membrane</keyword>